<proteinExistence type="predicted"/>
<keyword evidence="1" id="KW-0732">Signal</keyword>
<reference evidence="3" key="1">
    <citation type="submission" date="2016-10" db="EMBL/GenBank/DDBJ databases">
        <authorList>
            <person name="Varghese N."/>
            <person name="Submissions S."/>
        </authorList>
    </citation>
    <scope>NUCLEOTIDE SEQUENCE [LARGE SCALE GENOMIC DNA]</scope>
    <source>
        <strain evidence="3">DSM 18610</strain>
    </source>
</reference>
<dbReference type="EMBL" id="FOGG01000001">
    <property type="protein sequence ID" value="SEQ77841.1"/>
    <property type="molecule type" value="Genomic_DNA"/>
</dbReference>
<name>A0A1H9ISU8_9SPHI</name>
<sequence length="332" mass="38085">MKKLLTLLFVLLSYIGVYAQSHVSKSEYARYNCRFAPKGSNNAEGKLMCPACAKEKEDARKKKIADDKAADDAHRIKNEKLKAENAIAFKKKQAEIAEKSKVTEVYVTMGKTNASATTKKPLPVVKKAPVKLGKDVLLYAGWGMGMFTHNQRINFFLNENNDTVLKSNDYLEAYAVWRENKNNFPKNIGIVLLKETNTISNDRQLNVADIVDIKGKRYFNDKTISTIFHLADDYFVVCRSPNLPEWRSYGNNYTGYENVEIYNLKTKKSIPFDKAKDNHRYVSISIYVGGRKMGEPGLEPFLSRVYRNYDEDVYCLNEKREMVVKHIPKSER</sequence>
<organism evidence="2 3">
    <name type="scientific">Pedobacter rhizosphaerae</name>
    <dbReference type="NCBI Taxonomy" id="390241"/>
    <lineage>
        <taxon>Bacteria</taxon>
        <taxon>Pseudomonadati</taxon>
        <taxon>Bacteroidota</taxon>
        <taxon>Sphingobacteriia</taxon>
        <taxon>Sphingobacteriales</taxon>
        <taxon>Sphingobacteriaceae</taxon>
        <taxon>Pedobacter</taxon>
    </lineage>
</organism>
<dbReference type="AlphaFoldDB" id="A0A1H9ISU8"/>
<dbReference type="Proteomes" id="UP000199572">
    <property type="component" value="Unassembled WGS sequence"/>
</dbReference>
<evidence type="ECO:0000256" key="1">
    <source>
        <dbReference type="SAM" id="SignalP"/>
    </source>
</evidence>
<feature type="signal peptide" evidence="1">
    <location>
        <begin position="1"/>
        <end position="19"/>
    </location>
</feature>
<gene>
    <name evidence="2" type="ORF">SAMN04488023_10180</name>
</gene>
<protein>
    <submittedName>
        <fullName evidence="2">Uncharacterized protein</fullName>
    </submittedName>
</protein>
<keyword evidence="3" id="KW-1185">Reference proteome</keyword>
<accession>A0A1H9ISU8</accession>
<evidence type="ECO:0000313" key="2">
    <source>
        <dbReference type="EMBL" id="SEQ77841.1"/>
    </source>
</evidence>
<feature type="chain" id="PRO_5011440448" evidence="1">
    <location>
        <begin position="20"/>
        <end position="332"/>
    </location>
</feature>
<evidence type="ECO:0000313" key="3">
    <source>
        <dbReference type="Proteomes" id="UP000199572"/>
    </source>
</evidence>